<keyword evidence="3" id="KW-1185">Reference proteome</keyword>
<organism evidence="2 3">
    <name type="scientific">Lentinula aciculospora</name>
    <dbReference type="NCBI Taxonomy" id="153920"/>
    <lineage>
        <taxon>Eukaryota</taxon>
        <taxon>Fungi</taxon>
        <taxon>Dikarya</taxon>
        <taxon>Basidiomycota</taxon>
        <taxon>Agaricomycotina</taxon>
        <taxon>Agaricomycetes</taxon>
        <taxon>Agaricomycetidae</taxon>
        <taxon>Agaricales</taxon>
        <taxon>Marasmiineae</taxon>
        <taxon>Omphalotaceae</taxon>
        <taxon>Lentinula</taxon>
    </lineage>
</organism>
<feature type="chain" id="PRO_5040753026" evidence="1">
    <location>
        <begin position="25"/>
        <end position="155"/>
    </location>
</feature>
<proteinExistence type="predicted"/>
<name>A0A9W9A3F7_9AGAR</name>
<evidence type="ECO:0000313" key="2">
    <source>
        <dbReference type="EMBL" id="KAJ4473010.1"/>
    </source>
</evidence>
<protein>
    <submittedName>
        <fullName evidence="2">Uncharacterized protein</fullName>
    </submittedName>
</protein>
<evidence type="ECO:0000313" key="3">
    <source>
        <dbReference type="Proteomes" id="UP001150266"/>
    </source>
</evidence>
<dbReference type="Proteomes" id="UP001150266">
    <property type="component" value="Unassembled WGS sequence"/>
</dbReference>
<reference evidence="2" key="1">
    <citation type="submission" date="2022-08" db="EMBL/GenBank/DDBJ databases">
        <title>A Global Phylogenomic Analysis of the Shiitake Genus Lentinula.</title>
        <authorList>
            <consortium name="DOE Joint Genome Institute"/>
            <person name="Sierra-Patev S."/>
            <person name="Min B."/>
            <person name="Naranjo-Ortiz M."/>
            <person name="Looney B."/>
            <person name="Konkel Z."/>
            <person name="Slot J.C."/>
            <person name="Sakamoto Y."/>
            <person name="Steenwyk J.L."/>
            <person name="Rokas A."/>
            <person name="Carro J."/>
            <person name="Camarero S."/>
            <person name="Ferreira P."/>
            <person name="Molpeceres G."/>
            <person name="Ruiz-Duenas F.J."/>
            <person name="Serrano A."/>
            <person name="Henrissat B."/>
            <person name="Drula E."/>
            <person name="Hughes K.W."/>
            <person name="Mata J.L."/>
            <person name="Ishikawa N.K."/>
            <person name="Vargas-Isla R."/>
            <person name="Ushijima S."/>
            <person name="Smith C.A."/>
            <person name="Ahrendt S."/>
            <person name="Andreopoulos W."/>
            <person name="He G."/>
            <person name="Labutti K."/>
            <person name="Lipzen A."/>
            <person name="Ng V."/>
            <person name="Riley R."/>
            <person name="Sandor L."/>
            <person name="Barry K."/>
            <person name="Martinez A.T."/>
            <person name="Xiao Y."/>
            <person name="Gibbons J.G."/>
            <person name="Terashima K."/>
            <person name="Grigoriev I.V."/>
            <person name="Hibbett D.S."/>
        </authorList>
    </citation>
    <scope>NUCLEOTIDE SEQUENCE</scope>
    <source>
        <strain evidence="2">JLM2183</strain>
    </source>
</reference>
<accession>A0A9W9A3F7</accession>
<sequence>MHLHHIPLLISCIALILTSTLVKALPLHEVLKEELADGYAVLDPRDSSSCIGSTKSCVKCLFAGGEFGANPLVDLSCARAVVNIVIPSGCIACLNKYGQEIQRKAKDLAKKAETAKENTKNKVQTEFSNVKVQVENKVSDVHEKAAHVGDQILSL</sequence>
<feature type="signal peptide" evidence="1">
    <location>
        <begin position="1"/>
        <end position="24"/>
    </location>
</feature>
<keyword evidence="1" id="KW-0732">Signal</keyword>
<gene>
    <name evidence="2" type="ORF">J3R30DRAFT_752167</name>
</gene>
<dbReference type="OrthoDB" id="2888971at2759"/>
<dbReference type="EMBL" id="JAOTPV010000018">
    <property type="protein sequence ID" value="KAJ4473010.1"/>
    <property type="molecule type" value="Genomic_DNA"/>
</dbReference>
<evidence type="ECO:0000256" key="1">
    <source>
        <dbReference type="SAM" id="SignalP"/>
    </source>
</evidence>
<comment type="caution">
    <text evidence="2">The sequence shown here is derived from an EMBL/GenBank/DDBJ whole genome shotgun (WGS) entry which is preliminary data.</text>
</comment>
<dbReference type="AlphaFoldDB" id="A0A9W9A3F7"/>